<evidence type="ECO:0000256" key="5">
    <source>
        <dbReference type="SAM" id="MobiDB-lite"/>
    </source>
</evidence>
<feature type="transmembrane region" description="Helical" evidence="6">
    <location>
        <begin position="232"/>
        <end position="253"/>
    </location>
</feature>
<feature type="transmembrane region" description="Helical" evidence="6">
    <location>
        <begin position="470"/>
        <end position="490"/>
    </location>
</feature>
<evidence type="ECO:0000313" key="9">
    <source>
        <dbReference type="Proteomes" id="UP000024376"/>
    </source>
</evidence>
<feature type="transmembrane region" description="Helical" evidence="6">
    <location>
        <begin position="334"/>
        <end position="358"/>
    </location>
</feature>
<dbReference type="GO" id="GO:0000297">
    <property type="term" value="F:spermine transmembrane transporter activity"/>
    <property type="evidence" value="ECO:0007669"/>
    <property type="project" value="TreeGrafter"/>
</dbReference>
<dbReference type="CDD" id="cd17323">
    <property type="entry name" value="MFS_Tpo1_MDR_like"/>
    <property type="match status" value="1"/>
</dbReference>
<dbReference type="Pfam" id="PF07690">
    <property type="entry name" value="MFS_1"/>
    <property type="match status" value="1"/>
</dbReference>
<dbReference type="OrthoDB" id="3936150at2759"/>
<dbReference type="InterPro" id="IPR011701">
    <property type="entry name" value="MFS"/>
</dbReference>
<dbReference type="AlphaFoldDB" id="A0A024S3V4"/>
<feature type="region of interest" description="Disordered" evidence="5">
    <location>
        <begin position="1"/>
        <end position="58"/>
    </location>
</feature>
<name>A0A024S3V4_HYPJR</name>
<dbReference type="InterPro" id="IPR020846">
    <property type="entry name" value="MFS_dom"/>
</dbReference>
<evidence type="ECO:0000313" key="8">
    <source>
        <dbReference type="EMBL" id="ETR99762.1"/>
    </source>
</evidence>
<feature type="transmembrane region" description="Helical" evidence="6">
    <location>
        <begin position="295"/>
        <end position="314"/>
    </location>
</feature>
<feature type="transmembrane region" description="Helical" evidence="6">
    <location>
        <begin position="403"/>
        <end position="425"/>
    </location>
</feature>
<organism evidence="8 9">
    <name type="scientific">Hypocrea jecorina (strain ATCC 56765 / BCRC 32924 / NRRL 11460 / Rut C-30)</name>
    <name type="common">Trichoderma reesei</name>
    <dbReference type="NCBI Taxonomy" id="1344414"/>
    <lineage>
        <taxon>Eukaryota</taxon>
        <taxon>Fungi</taxon>
        <taxon>Dikarya</taxon>
        <taxon>Ascomycota</taxon>
        <taxon>Pezizomycotina</taxon>
        <taxon>Sordariomycetes</taxon>
        <taxon>Hypocreomycetidae</taxon>
        <taxon>Hypocreales</taxon>
        <taxon>Hypocreaceae</taxon>
        <taxon>Trichoderma</taxon>
    </lineage>
</organism>
<sequence length="508" mass="55407">MASPGVIDDSIVPDGQDDSTLVVKPEDQYGNSDSNSNSDAEKGQVVQDPDPLDWDNDPHNPYNWPAWKKALTIFTLATMGLTISIATSISSSSVNLLELEFGVSRTVALLPLTLYVVALGIGPVLGGPLSETIGRYPVIMGGMTIGALFTLGAGFVHNFGALCFLRFLTGFFWAPVLANAPGSLSETFMPKSRGPVSALFILTPFLGPGLGPVIGSFVSVEKGWRWTEWTMLFFSALSIGLGCTIGETFHPILKRRLAKKRGIELPPLPPMSQRVKTFAVVAAIRPVKMLFTEPIVSFICLYVAIDFGTLFSFFGGVPYTFGTVYHFTTEQSGLVFISIVIGCVIGLATIMACEILLYRKQIPKYPPHRVPPEHRLYPAMFGSFGLPLGLFWFAWTAREDVSWASPAAAIIPFAWGNLCVFVSTMQYTTDTFTGNVVASASSANSLARYGFAGVFPLFTIQMYTTLGIHWASSLLGFIALALIPIPWVLFKFGPRIRAKSKFETHKYE</sequence>
<dbReference type="PANTHER" id="PTHR23502:SF38">
    <property type="entry name" value="POLYAMINE TRANSPORTER 4"/>
    <property type="match status" value="1"/>
</dbReference>
<feature type="transmembrane region" description="Helical" evidence="6">
    <location>
        <begin position="70"/>
        <end position="89"/>
    </location>
</feature>
<feature type="transmembrane region" description="Helical" evidence="6">
    <location>
        <begin position="136"/>
        <end position="153"/>
    </location>
</feature>
<dbReference type="Gene3D" id="1.20.1250.20">
    <property type="entry name" value="MFS general substrate transporter like domains"/>
    <property type="match status" value="1"/>
</dbReference>
<evidence type="ECO:0000256" key="2">
    <source>
        <dbReference type="ARBA" id="ARBA00022692"/>
    </source>
</evidence>
<dbReference type="KEGG" id="trr:M419DRAFT_10698"/>
<proteinExistence type="predicted"/>
<dbReference type="PANTHER" id="PTHR23502">
    <property type="entry name" value="MAJOR FACILITATOR SUPERFAMILY"/>
    <property type="match status" value="1"/>
</dbReference>
<feature type="transmembrane region" description="Helical" evidence="6">
    <location>
        <begin position="379"/>
        <end position="397"/>
    </location>
</feature>
<dbReference type="EMBL" id="KI911155">
    <property type="protein sequence ID" value="ETR99762.1"/>
    <property type="molecule type" value="Genomic_DNA"/>
</dbReference>
<reference evidence="9" key="1">
    <citation type="journal article" date="2013" name="Ind. Biotechnol.">
        <title>Comparative genomics analysis of Trichoderma reesei strains.</title>
        <authorList>
            <person name="Koike H."/>
            <person name="Aerts A."/>
            <person name="LaButti K."/>
            <person name="Grigoriev I.V."/>
            <person name="Baker S.E."/>
        </authorList>
    </citation>
    <scope>NUCLEOTIDE SEQUENCE [LARGE SCALE GENOMIC DNA]</scope>
    <source>
        <strain evidence="9">ATCC 56765 / BCRC 32924 / NRRL 11460 / Rut C-30</strain>
    </source>
</reference>
<feature type="domain" description="Major facilitator superfamily (MFS) profile" evidence="7">
    <location>
        <begin position="72"/>
        <end position="499"/>
    </location>
</feature>
<evidence type="ECO:0000256" key="3">
    <source>
        <dbReference type="ARBA" id="ARBA00022989"/>
    </source>
</evidence>
<dbReference type="HOGENOM" id="CLU_008455_11_3_1"/>
<feature type="transmembrane region" description="Helical" evidence="6">
    <location>
        <begin position="159"/>
        <end position="178"/>
    </location>
</feature>
<keyword evidence="4 6" id="KW-0472">Membrane</keyword>
<evidence type="ECO:0000256" key="6">
    <source>
        <dbReference type="SAM" id="Phobius"/>
    </source>
</evidence>
<feature type="compositionally biased region" description="Polar residues" evidence="5">
    <location>
        <begin position="29"/>
        <end position="38"/>
    </location>
</feature>
<dbReference type="PROSITE" id="PS50850">
    <property type="entry name" value="MFS"/>
    <property type="match status" value="1"/>
</dbReference>
<dbReference type="GO" id="GO:0005886">
    <property type="term" value="C:plasma membrane"/>
    <property type="evidence" value="ECO:0007669"/>
    <property type="project" value="TreeGrafter"/>
</dbReference>
<feature type="transmembrane region" description="Helical" evidence="6">
    <location>
        <begin position="199"/>
        <end position="220"/>
    </location>
</feature>
<accession>A0A024S3V4</accession>
<evidence type="ECO:0000259" key="7">
    <source>
        <dbReference type="PROSITE" id="PS50850"/>
    </source>
</evidence>
<comment type="subcellular location">
    <subcellularLocation>
        <location evidence="1">Membrane</location>
        <topology evidence="1">Multi-pass membrane protein</topology>
    </subcellularLocation>
</comment>
<dbReference type="InterPro" id="IPR036259">
    <property type="entry name" value="MFS_trans_sf"/>
</dbReference>
<evidence type="ECO:0000256" key="1">
    <source>
        <dbReference type="ARBA" id="ARBA00004141"/>
    </source>
</evidence>
<dbReference type="SUPFAM" id="SSF103473">
    <property type="entry name" value="MFS general substrate transporter"/>
    <property type="match status" value="1"/>
</dbReference>
<gene>
    <name evidence="8" type="ORF">M419DRAFT_10698</name>
</gene>
<keyword evidence="2 6" id="KW-0812">Transmembrane</keyword>
<protein>
    <submittedName>
        <fullName evidence="8">MFS general substrate transporter</fullName>
    </submittedName>
</protein>
<keyword evidence="3 6" id="KW-1133">Transmembrane helix</keyword>
<dbReference type="Proteomes" id="UP000024376">
    <property type="component" value="Unassembled WGS sequence"/>
</dbReference>
<dbReference type="GO" id="GO:0015606">
    <property type="term" value="F:spermidine transmembrane transporter activity"/>
    <property type="evidence" value="ECO:0007669"/>
    <property type="project" value="TreeGrafter"/>
</dbReference>
<feature type="transmembrane region" description="Helical" evidence="6">
    <location>
        <begin position="446"/>
        <end position="464"/>
    </location>
</feature>
<evidence type="ECO:0000256" key="4">
    <source>
        <dbReference type="ARBA" id="ARBA00023136"/>
    </source>
</evidence>
<feature type="transmembrane region" description="Helical" evidence="6">
    <location>
        <begin position="109"/>
        <end position="129"/>
    </location>
</feature>